<dbReference type="RefSeq" id="WP_041343232.1">
    <property type="nucleotide sequence ID" value="NZ_CP141531.1"/>
</dbReference>
<dbReference type="OrthoDB" id="166452at2"/>
<evidence type="ECO:0000313" key="3">
    <source>
        <dbReference type="EMBL" id="WRO07229.1"/>
    </source>
</evidence>
<accession>A0A0V8M5V7</accession>
<dbReference type="AlphaFoldDB" id="A0A0V8M5V7"/>
<evidence type="ECO:0000313" key="2">
    <source>
        <dbReference type="EMBL" id="KSV18913.1"/>
    </source>
</evidence>
<sequence length="90" mass="9987">MWLIISFVLGALLLGLVMWLRARHVSLTWYEWVLGIIGLALLLSTILFATDALGETEPKAATMFLLVLGIPAVILLALSWQLTVRRVNKA</sequence>
<feature type="transmembrane region" description="Helical" evidence="1">
    <location>
        <begin position="32"/>
        <end position="49"/>
    </location>
</feature>
<evidence type="ECO:0000313" key="4">
    <source>
        <dbReference type="Proteomes" id="UP000053577"/>
    </source>
</evidence>
<organism evidence="2 4">
    <name type="scientific">Dehalococcoides mccartyi</name>
    <dbReference type="NCBI Taxonomy" id="61435"/>
    <lineage>
        <taxon>Bacteria</taxon>
        <taxon>Bacillati</taxon>
        <taxon>Chloroflexota</taxon>
        <taxon>Dehalococcoidia</taxon>
        <taxon>Dehalococcoidales</taxon>
        <taxon>Dehalococcoidaceae</taxon>
        <taxon>Dehalococcoides</taxon>
    </lineage>
</organism>
<keyword evidence="1" id="KW-0812">Transmembrane</keyword>
<protein>
    <submittedName>
        <fullName evidence="2">Dehalogenase</fullName>
    </submittedName>
</protein>
<keyword evidence="1" id="KW-0472">Membrane</keyword>
<gene>
    <name evidence="2" type="ORF">DA01_00040</name>
    <name evidence="3" type="ORF">VLL09_07545</name>
</gene>
<dbReference type="PATRIC" id="fig|61435.5.peg.8"/>
<dbReference type="EMBL" id="CP141531">
    <property type="protein sequence ID" value="WRO07229.1"/>
    <property type="molecule type" value="Genomic_DNA"/>
</dbReference>
<proteinExistence type="predicted"/>
<dbReference type="Proteomes" id="UP000053577">
    <property type="component" value="Unassembled WGS sequence"/>
</dbReference>
<evidence type="ECO:0000256" key="1">
    <source>
        <dbReference type="SAM" id="Phobius"/>
    </source>
</evidence>
<dbReference type="EMBL" id="JGYD01000001">
    <property type="protein sequence ID" value="KSV18913.1"/>
    <property type="molecule type" value="Genomic_DNA"/>
</dbReference>
<feature type="transmembrane region" description="Helical" evidence="1">
    <location>
        <begin position="61"/>
        <end position="82"/>
    </location>
</feature>
<reference evidence="2 4" key="1">
    <citation type="journal article" date="2015" name="Sci. Rep.">
        <title>A comparative genomics and reductive dehalogenase gene transcription study of two chloroethene-respiring bacteria, Dehalococcoides mccartyi strains MB and 11a.</title>
        <authorList>
            <person name="Low A."/>
            <person name="Shen Z."/>
            <person name="Cheng D."/>
            <person name="Rogers M.J."/>
            <person name="Lee P.K."/>
            <person name="He J."/>
        </authorList>
    </citation>
    <scope>NUCLEOTIDE SEQUENCE [LARGE SCALE GENOMIC DNA]</scope>
    <source>
        <strain evidence="2 4">MB</strain>
    </source>
</reference>
<name>A0A0V8M5V7_9CHLR</name>
<reference evidence="3" key="2">
    <citation type="submission" date="2023-12" db="EMBL/GenBank/DDBJ databases">
        <title>Isolation of organohalide respiring bacteria Dehalococcoides mccartyi strain GPTCE1 in groundwater collected near a chemical plant in Suzhou, China.</title>
        <authorList>
            <person name="Liu G."/>
        </authorList>
    </citation>
    <scope>NUCLEOTIDE SEQUENCE</scope>
    <source>
        <strain evidence="3">GPTCE1</strain>
    </source>
</reference>
<dbReference type="Proteomes" id="UP001327986">
    <property type="component" value="Chromosome"/>
</dbReference>
<keyword evidence="1" id="KW-1133">Transmembrane helix</keyword>